<keyword evidence="3" id="KW-1185">Reference proteome</keyword>
<evidence type="ECO:0000313" key="3">
    <source>
        <dbReference type="Proteomes" id="UP000267096"/>
    </source>
</evidence>
<accession>A0A3P6PY27</accession>
<organism evidence="2 3">
    <name type="scientific">Anisakis simplex</name>
    <name type="common">Herring worm</name>
    <dbReference type="NCBI Taxonomy" id="6269"/>
    <lineage>
        <taxon>Eukaryota</taxon>
        <taxon>Metazoa</taxon>
        <taxon>Ecdysozoa</taxon>
        <taxon>Nematoda</taxon>
        <taxon>Chromadorea</taxon>
        <taxon>Rhabditida</taxon>
        <taxon>Spirurina</taxon>
        <taxon>Ascaridomorpha</taxon>
        <taxon>Ascaridoidea</taxon>
        <taxon>Anisakidae</taxon>
        <taxon>Anisakis</taxon>
        <taxon>Anisakis simplex complex</taxon>
    </lineage>
</organism>
<gene>
    <name evidence="2" type="ORF">ASIM_LOCUS5573</name>
</gene>
<evidence type="ECO:0000256" key="1">
    <source>
        <dbReference type="SAM" id="MobiDB-lite"/>
    </source>
</evidence>
<name>A0A3P6PY27_ANISI</name>
<protein>
    <submittedName>
        <fullName evidence="2">Uncharacterized protein</fullName>
    </submittedName>
</protein>
<dbReference type="EMBL" id="UYRR01011080">
    <property type="protein sequence ID" value="VDK25754.1"/>
    <property type="molecule type" value="Genomic_DNA"/>
</dbReference>
<proteinExistence type="predicted"/>
<reference evidence="2 3" key="1">
    <citation type="submission" date="2018-11" db="EMBL/GenBank/DDBJ databases">
        <authorList>
            <consortium name="Pathogen Informatics"/>
        </authorList>
    </citation>
    <scope>NUCLEOTIDE SEQUENCE [LARGE SCALE GENOMIC DNA]</scope>
</reference>
<feature type="compositionally biased region" description="Polar residues" evidence="1">
    <location>
        <begin position="1"/>
        <end position="11"/>
    </location>
</feature>
<feature type="region of interest" description="Disordered" evidence="1">
    <location>
        <begin position="1"/>
        <end position="26"/>
    </location>
</feature>
<dbReference type="Proteomes" id="UP000267096">
    <property type="component" value="Unassembled WGS sequence"/>
</dbReference>
<sequence>MSDEVATSSDTNAKRNDTKDGDPPKKIVCKTLPAAIQKLENLLVAEFLIMKHLRIKYVRKGLLSQKCRSSAQILSSTLIANLMLQTPHGALANTAEYHSQVSHNESP</sequence>
<feature type="compositionally biased region" description="Basic and acidic residues" evidence="1">
    <location>
        <begin position="12"/>
        <end position="25"/>
    </location>
</feature>
<dbReference type="AlphaFoldDB" id="A0A3P6PY27"/>
<evidence type="ECO:0000313" key="2">
    <source>
        <dbReference type="EMBL" id="VDK25754.1"/>
    </source>
</evidence>